<keyword evidence="2" id="KW-1185">Reference proteome</keyword>
<dbReference type="Proteomes" id="UP000265355">
    <property type="component" value="Unassembled WGS sequence"/>
</dbReference>
<proteinExistence type="predicted"/>
<dbReference type="RefSeq" id="WP_119372092.1">
    <property type="nucleotide sequence ID" value="NZ_CP040793.1"/>
</dbReference>
<name>A0ABX9NBE9_9MICO</name>
<dbReference type="EMBL" id="QWEE01000001">
    <property type="protein sequence ID" value="RII94882.1"/>
    <property type="molecule type" value="Genomic_DNA"/>
</dbReference>
<comment type="caution">
    <text evidence="1">The sequence shown here is derived from an EMBL/GenBank/DDBJ whole genome shotgun (WGS) entry which is preliminary data.</text>
</comment>
<evidence type="ECO:0000313" key="2">
    <source>
        <dbReference type="Proteomes" id="UP000265355"/>
    </source>
</evidence>
<gene>
    <name evidence="1" type="ORF">DZF98_00220</name>
</gene>
<sequence length="89" mass="9869">MAMAELTQAEFERIVHEEAVGISRLESVSVRGWGVTVRIRARRVPWDASVHFDPTTAHATITSMYIGAVVPRILADNVRQRMLAVLALA</sequence>
<protein>
    <submittedName>
        <fullName evidence="1">Uncharacterized protein</fullName>
    </submittedName>
</protein>
<organism evidence="1 2">
    <name type="scientific">Clavibacter californiensis</name>
    <dbReference type="NCBI Taxonomy" id="1401995"/>
    <lineage>
        <taxon>Bacteria</taxon>
        <taxon>Bacillati</taxon>
        <taxon>Actinomycetota</taxon>
        <taxon>Actinomycetes</taxon>
        <taxon>Micrococcales</taxon>
        <taxon>Microbacteriaceae</taxon>
        <taxon>Clavibacter</taxon>
    </lineage>
</organism>
<accession>A0ABX9NBE9</accession>
<reference evidence="1 2" key="1">
    <citation type="submission" date="2018-08" db="EMBL/GenBank/DDBJ databases">
        <title>Genome Sequence of Clavibacter michiganensis Subspecies type strains, and the Atypical Peach-Colored Strains Isolated from Tomato.</title>
        <authorList>
            <person name="Osdaghi E."/>
            <person name="Portier P."/>
            <person name="Briand M."/>
            <person name="Jacques M.-A."/>
        </authorList>
    </citation>
    <scope>NUCLEOTIDE SEQUENCE [LARGE SCALE GENOMIC DNA]</scope>
    <source>
        <strain evidence="1 2">CFBP 8216</strain>
    </source>
</reference>
<evidence type="ECO:0000313" key="1">
    <source>
        <dbReference type="EMBL" id="RII94882.1"/>
    </source>
</evidence>